<dbReference type="AlphaFoldDB" id="A0A833QTL4"/>
<dbReference type="EMBL" id="SWLB01000016">
    <property type="protein sequence ID" value="KAF3328308.1"/>
    <property type="molecule type" value="Genomic_DNA"/>
</dbReference>
<sequence>MKNHTHTNWPCSSGPTMAAAELDDDAFLLPPCTNSDIQHRSDDNRAKARRQINHSSHSLGWDIRIWLATDAVMVQCETGQFFEEMKQSLLKISKNQLLVMEKLRRLFQLDGRFEGDVDGD</sequence>
<protein>
    <submittedName>
        <fullName evidence="1">Uncharacterized protein</fullName>
    </submittedName>
</protein>
<evidence type="ECO:0000313" key="1">
    <source>
        <dbReference type="EMBL" id="KAF3328308.1"/>
    </source>
</evidence>
<keyword evidence="2" id="KW-1185">Reference proteome</keyword>
<comment type="caution">
    <text evidence="1">The sequence shown here is derived from an EMBL/GenBank/DDBJ whole genome shotgun (WGS) entry which is preliminary data.</text>
</comment>
<name>A0A833QTL4_9POAL</name>
<organism evidence="1 2">
    <name type="scientific">Carex littledalei</name>
    <dbReference type="NCBI Taxonomy" id="544730"/>
    <lineage>
        <taxon>Eukaryota</taxon>
        <taxon>Viridiplantae</taxon>
        <taxon>Streptophyta</taxon>
        <taxon>Embryophyta</taxon>
        <taxon>Tracheophyta</taxon>
        <taxon>Spermatophyta</taxon>
        <taxon>Magnoliopsida</taxon>
        <taxon>Liliopsida</taxon>
        <taxon>Poales</taxon>
        <taxon>Cyperaceae</taxon>
        <taxon>Cyperoideae</taxon>
        <taxon>Cariceae</taxon>
        <taxon>Carex</taxon>
        <taxon>Carex subgen. Euthyceras</taxon>
    </lineage>
</organism>
<dbReference type="Proteomes" id="UP000623129">
    <property type="component" value="Unassembled WGS sequence"/>
</dbReference>
<accession>A0A833QTL4</accession>
<proteinExistence type="predicted"/>
<evidence type="ECO:0000313" key="2">
    <source>
        <dbReference type="Proteomes" id="UP000623129"/>
    </source>
</evidence>
<gene>
    <name evidence="1" type="ORF">FCM35_KLT06914</name>
</gene>
<reference evidence="1" key="1">
    <citation type="submission" date="2020-01" db="EMBL/GenBank/DDBJ databases">
        <title>Genome sequence of Kobresia littledalei, the first chromosome-level genome in the family Cyperaceae.</title>
        <authorList>
            <person name="Qu G."/>
        </authorList>
    </citation>
    <scope>NUCLEOTIDE SEQUENCE</scope>
    <source>
        <strain evidence="1">C.B.Clarke</strain>
        <tissue evidence="1">Leaf</tissue>
    </source>
</reference>